<organism evidence="6 7">
    <name type="scientific">Colletotrichum incanum</name>
    <name type="common">Soybean anthracnose fungus</name>
    <dbReference type="NCBI Taxonomy" id="1573173"/>
    <lineage>
        <taxon>Eukaryota</taxon>
        <taxon>Fungi</taxon>
        <taxon>Dikarya</taxon>
        <taxon>Ascomycota</taxon>
        <taxon>Pezizomycotina</taxon>
        <taxon>Sordariomycetes</taxon>
        <taxon>Hypocreomycetidae</taxon>
        <taxon>Glomerellales</taxon>
        <taxon>Glomerellaceae</taxon>
        <taxon>Colletotrichum</taxon>
        <taxon>Colletotrichum spaethianum species complex</taxon>
    </lineage>
</organism>
<dbReference type="PROSITE" id="PS50837">
    <property type="entry name" value="NACHT"/>
    <property type="match status" value="1"/>
</dbReference>
<dbReference type="PROSITE" id="PS50294">
    <property type="entry name" value="WD_REPEATS_REGION"/>
    <property type="match status" value="6"/>
</dbReference>
<feature type="repeat" description="WD" evidence="3">
    <location>
        <begin position="656"/>
        <end position="697"/>
    </location>
</feature>
<dbReference type="Gene3D" id="3.40.50.300">
    <property type="entry name" value="P-loop containing nucleotide triphosphate hydrolases"/>
    <property type="match status" value="1"/>
</dbReference>
<gene>
    <name evidence="6" type="ORF">CI238_00821</name>
</gene>
<evidence type="ECO:0000259" key="5">
    <source>
        <dbReference type="PROSITE" id="PS50837"/>
    </source>
</evidence>
<dbReference type="InterPro" id="IPR001680">
    <property type="entry name" value="WD40_rpt"/>
</dbReference>
<dbReference type="EMBL" id="LFIW01002391">
    <property type="protein sequence ID" value="KZL72125.1"/>
    <property type="molecule type" value="Genomic_DNA"/>
</dbReference>
<keyword evidence="7" id="KW-1185">Reference proteome</keyword>
<feature type="domain" description="NACHT" evidence="5">
    <location>
        <begin position="139"/>
        <end position="282"/>
    </location>
</feature>
<dbReference type="SUPFAM" id="SSF50978">
    <property type="entry name" value="WD40 repeat-like"/>
    <property type="match status" value="2"/>
</dbReference>
<dbReference type="SUPFAM" id="SSF52540">
    <property type="entry name" value="P-loop containing nucleoside triphosphate hydrolases"/>
    <property type="match status" value="1"/>
</dbReference>
<feature type="repeat" description="WD" evidence="3">
    <location>
        <begin position="782"/>
        <end position="823"/>
    </location>
</feature>
<comment type="caution">
    <text evidence="6">The sequence shown here is derived from an EMBL/GenBank/DDBJ whole genome shotgun (WGS) entry which is preliminary data.</text>
</comment>
<dbReference type="InterPro" id="IPR015943">
    <property type="entry name" value="WD40/YVTN_repeat-like_dom_sf"/>
</dbReference>
<dbReference type="AlphaFoldDB" id="A0A161VM69"/>
<feature type="repeat" description="WD" evidence="3">
    <location>
        <begin position="942"/>
        <end position="983"/>
    </location>
</feature>
<feature type="repeat" description="WD" evidence="3">
    <location>
        <begin position="824"/>
        <end position="865"/>
    </location>
</feature>
<dbReference type="PRINTS" id="PR00320">
    <property type="entry name" value="GPROTEINBRPT"/>
</dbReference>
<evidence type="ECO:0000256" key="3">
    <source>
        <dbReference type="PROSITE-ProRule" id="PRU00221"/>
    </source>
</evidence>
<dbReference type="Proteomes" id="UP000076584">
    <property type="component" value="Unassembled WGS sequence"/>
</dbReference>
<dbReference type="STRING" id="1573173.A0A161VM69"/>
<dbReference type="InterPro" id="IPR027417">
    <property type="entry name" value="P-loop_NTPase"/>
</dbReference>
<protein>
    <recommendedName>
        <fullName evidence="5">NACHT domain-containing protein</fullName>
    </recommendedName>
</protein>
<dbReference type="InterPro" id="IPR036322">
    <property type="entry name" value="WD40_repeat_dom_sf"/>
</dbReference>
<reference evidence="6 7" key="1">
    <citation type="submission" date="2015-06" db="EMBL/GenBank/DDBJ databases">
        <title>Survival trade-offs in plant roots during colonization by closely related pathogenic and mutualistic fungi.</title>
        <authorList>
            <person name="Hacquard S."/>
            <person name="Kracher B."/>
            <person name="Hiruma K."/>
            <person name="Weinman A."/>
            <person name="Muench P."/>
            <person name="Garrido Oter R."/>
            <person name="Ver Loren van Themaat E."/>
            <person name="Dallerey J.-F."/>
            <person name="Damm U."/>
            <person name="Henrissat B."/>
            <person name="Lespinet O."/>
            <person name="Thon M."/>
            <person name="Kemen E."/>
            <person name="McHardy A.C."/>
            <person name="Schulze-Lefert P."/>
            <person name="O'Connell R.J."/>
        </authorList>
    </citation>
    <scope>NUCLEOTIDE SEQUENCE [LARGE SCALE GENOMIC DNA]</scope>
    <source>
        <strain evidence="6 7">MAFF 238704</strain>
    </source>
</reference>
<dbReference type="PROSITE" id="PS00678">
    <property type="entry name" value="WD_REPEATS_1"/>
    <property type="match status" value="1"/>
</dbReference>
<feature type="repeat" description="WD" evidence="3">
    <location>
        <begin position="740"/>
        <end position="781"/>
    </location>
</feature>
<feature type="repeat" description="WD" evidence="3">
    <location>
        <begin position="915"/>
        <end position="941"/>
    </location>
</feature>
<dbReference type="PANTHER" id="PTHR19879:SF9">
    <property type="entry name" value="TRANSCRIPTION INITIATION FACTOR TFIID SUBUNIT 5"/>
    <property type="match status" value="1"/>
</dbReference>
<dbReference type="Pfam" id="PF24883">
    <property type="entry name" value="NPHP3_N"/>
    <property type="match status" value="1"/>
</dbReference>
<dbReference type="InterPro" id="IPR019775">
    <property type="entry name" value="WD40_repeat_CS"/>
</dbReference>
<dbReference type="CDD" id="cd00200">
    <property type="entry name" value="WD40"/>
    <property type="match status" value="1"/>
</dbReference>
<dbReference type="PANTHER" id="PTHR19879">
    <property type="entry name" value="TRANSCRIPTION INITIATION FACTOR TFIID"/>
    <property type="match status" value="1"/>
</dbReference>
<dbReference type="InterPro" id="IPR056884">
    <property type="entry name" value="NPHP3-like_N"/>
</dbReference>
<evidence type="ECO:0000256" key="2">
    <source>
        <dbReference type="ARBA" id="ARBA00022737"/>
    </source>
</evidence>
<proteinExistence type="predicted"/>
<sequence>MTTLTQSLSVLQDSNAYAMEHRDKRPWPEQVSDFYDNPLKRRAATQNGDSSGESGGSSEFEGTGIQHSGPGNFSARDIYIGSTSNSERDRELLRDLRVSDPRDDKERIERTKGGLLQESFRWILDHDDFRQWHDDGQSRLLWITGDPGKGKTMLLCGIINELEKRPADITLSYFFCQATDVRLNSAAAIIRGLLYLLLDQQPSLIERLRKKYDHTGKQLFEDVNSWDALSKFFITILQDQRLQNIYLVIDALDECATGLSQLLHLIVQVSSSSQTKWLLSSRNRRDIEQIIRPVESRTRLSLELKENAELVSRAVNAYIAQCISELAVLQGNKLLQDQVQREVRLKADGTFLWVALVVQELRNAEILEVMDIINDIPTGLDELYERMIHQIREQSRQRPEYCRKLLSTVTTAYRPLRLEELQALIDMPPSFSTIEQSIMAIIGWSGSFLTIRENAVYIIHQSAKDFLARQSFLFPSGLAQQHHTIALRSIQAMSRTLQRDIYNLRTPGFSIDRLKPPKPDPLASAGYSCVYWVNHLADGYTQQTQCSRDFHNGRLVHTFMENHFLHWLEALSLLGGVAEGILQMSKLAYLAQMSIEDPKLSNLAQDGLRFIRANGTGIERSPLQVIVRDLFSYEEPEWVITKPVVEDKWNACLQTLEGHRGVVFSVAFSKDNTHLASASWDNTVRIWDKATGKCLKTLSGYNRSVNSVAFSADSTQLASASDDCTIKIWDSATGQCLKTLSGHTSNVNSVTFSSDSTQLASASADGTIKIWDSTVNQNFNTFSSHYGSVNSVAFSSDYTQLASASEDSTIKIWDSKKGQCLQTLEGHTKSVSSVAFSGDSTQLVSVSTDSTIKIWDSATGNCLYIIKSNTYFTSAAFSGDGKKLASVSNSTVGVWDKATGSCLQRTTGHTYDVWDSTLLASSSVDATIKIWHIATGQCLQTLRGHTWAVNSVAFSSNSTQLASASLDGTVMIWDVSTGQCFQTLHIGRGLQIISFSKTDLQLYTDIGAIDLRKSGISTTALSPASVVKMPHFCGYAISADNTWITRDSVNLIWLPPEYRPTASAVMGTTLALGCATGMVLILRFSEDESIF</sequence>
<dbReference type="FunFam" id="3.40.50.300:FF:001638">
    <property type="entry name" value="NACHT and WD40 domain protein"/>
    <property type="match status" value="1"/>
</dbReference>
<feature type="region of interest" description="Disordered" evidence="4">
    <location>
        <begin position="17"/>
        <end position="78"/>
    </location>
</feature>
<dbReference type="Pfam" id="PF00400">
    <property type="entry name" value="WD40"/>
    <property type="match status" value="8"/>
</dbReference>
<dbReference type="InterPro" id="IPR007111">
    <property type="entry name" value="NACHT_NTPase"/>
</dbReference>
<feature type="repeat" description="WD" evidence="3">
    <location>
        <begin position="698"/>
        <end position="739"/>
    </location>
</feature>
<evidence type="ECO:0000256" key="4">
    <source>
        <dbReference type="SAM" id="MobiDB-lite"/>
    </source>
</evidence>
<name>A0A161VM69_COLIC</name>
<dbReference type="Gene3D" id="2.130.10.10">
    <property type="entry name" value="YVTN repeat-like/Quinoprotein amine dehydrogenase"/>
    <property type="match status" value="4"/>
</dbReference>
<dbReference type="SMART" id="SM00320">
    <property type="entry name" value="WD40"/>
    <property type="match status" value="8"/>
</dbReference>
<feature type="compositionally biased region" description="Low complexity" evidence="4">
    <location>
        <begin position="48"/>
        <end position="62"/>
    </location>
</feature>
<keyword evidence="1 3" id="KW-0853">WD repeat</keyword>
<evidence type="ECO:0000256" key="1">
    <source>
        <dbReference type="ARBA" id="ARBA00022574"/>
    </source>
</evidence>
<dbReference type="PROSITE" id="PS50082">
    <property type="entry name" value="WD_REPEATS_2"/>
    <property type="match status" value="7"/>
</dbReference>
<evidence type="ECO:0000313" key="7">
    <source>
        <dbReference type="Proteomes" id="UP000076584"/>
    </source>
</evidence>
<keyword evidence="2" id="KW-0677">Repeat</keyword>
<dbReference type="InterPro" id="IPR020472">
    <property type="entry name" value="WD40_PAC1"/>
</dbReference>
<evidence type="ECO:0000313" key="6">
    <source>
        <dbReference type="EMBL" id="KZL72125.1"/>
    </source>
</evidence>
<accession>A0A161VM69</accession>